<organism evidence="1 2">
    <name type="scientific">Canna indica</name>
    <name type="common">Indian-shot</name>
    <dbReference type="NCBI Taxonomy" id="4628"/>
    <lineage>
        <taxon>Eukaryota</taxon>
        <taxon>Viridiplantae</taxon>
        <taxon>Streptophyta</taxon>
        <taxon>Embryophyta</taxon>
        <taxon>Tracheophyta</taxon>
        <taxon>Spermatophyta</taxon>
        <taxon>Magnoliopsida</taxon>
        <taxon>Liliopsida</taxon>
        <taxon>Zingiberales</taxon>
        <taxon>Cannaceae</taxon>
        <taxon>Canna</taxon>
    </lineage>
</organism>
<dbReference type="Proteomes" id="UP001327560">
    <property type="component" value="Chromosome 7"/>
</dbReference>
<reference evidence="1 2" key="1">
    <citation type="submission" date="2023-10" db="EMBL/GenBank/DDBJ databases">
        <title>Chromosome-scale genome assembly provides insights into flower coloration mechanisms of Canna indica.</title>
        <authorList>
            <person name="Li C."/>
        </authorList>
    </citation>
    <scope>NUCLEOTIDE SEQUENCE [LARGE SCALE GENOMIC DNA]</scope>
    <source>
        <tissue evidence="1">Flower</tissue>
    </source>
</reference>
<dbReference type="EMBL" id="CP136896">
    <property type="protein sequence ID" value="WOL13101.1"/>
    <property type="molecule type" value="Genomic_DNA"/>
</dbReference>
<gene>
    <name evidence="1" type="ORF">Cni_G21870</name>
</gene>
<sequence length="86" mass="9485">MVRNSNGITISLSPRHSNYGNIMFDVKSTGPRANNVAAYLAPPANGIPSRDEEEGQWGGRRKVSCFLDEVGLIGELVVVWLFTYED</sequence>
<proteinExistence type="predicted"/>
<name>A0AAQ3QHQ9_9LILI</name>
<evidence type="ECO:0000313" key="2">
    <source>
        <dbReference type="Proteomes" id="UP001327560"/>
    </source>
</evidence>
<accession>A0AAQ3QHQ9</accession>
<protein>
    <submittedName>
        <fullName evidence="1">PIN-like protein</fullName>
    </submittedName>
</protein>
<evidence type="ECO:0000313" key="1">
    <source>
        <dbReference type="EMBL" id="WOL13101.1"/>
    </source>
</evidence>
<dbReference type="AlphaFoldDB" id="A0AAQ3QHQ9"/>
<keyword evidence="2" id="KW-1185">Reference proteome</keyword>